<gene>
    <name evidence="2" type="ORF">FRE64_14480</name>
</gene>
<dbReference type="InterPro" id="IPR036737">
    <property type="entry name" value="OmpA-like_sf"/>
</dbReference>
<dbReference type="Proteomes" id="UP000318453">
    <property type="component" value="Chromosome"/>
</dbReference>
<keyword evidence="2" id="KW-0966">Cell projection</keyword>
<keyword evidence="1" id="KW-1133">Transmembrane helix</keyword>
<dbReference type="AlphaFoldDB" id="A0A5B8NSM8"/>
<accession>A0A5B8NSM8</accession>
<keyword evidence="3" id="KW-1185">Reference proteome</keyword>
<keyword evidence="1" id="KW-0812">Transmembrane</keyword>
<dbReference type="RefSeq" id="WP_146296877.1">
    <property type="nucleotide sequence ID" value="NZ_CP042326.1"/>
</dbReference>
<dbReference type="EMBL" id="CP042326">
    <property type="protein sequence ID" value="QDZ41040.1"/>
    <property type="molecule type" value="Genomic_DNA"/>
</dbReference>
<keyword evidence="2" id="KW-0282">Flagellum</keyword>
<name>A0A5B8NSM8_9CHRO</name>
<sequence length="224" mass="25112">MVKRRFYAEESLDETNIWTSFTDLMSNGFMILSLFLFITLIRIFLIAQENEQLKQELELQTTPPVLIIQDSGEFRFPSGSAVLPSALETYIQEELVAKIEEITAGSQAYTVEIVGHTDGQILGGGNSNLDKNLENVARGNSGMETLQPGSNTDLGLMRSLAVVKKLQNIQAQGRLEDLQFRAYSAAQLFLPNSDEFAPVDRQENPTRRRIEIRFSPLGDAEIIR</sequence>
<evidence type="ECO:0000313" key="2">
    <source>
        <dbReference type="EMBL" id="QDZ41040.1"/>
    </source>
</evidence>
<keyword evidence="2" id="KW-0969">Cilium</keyword>
<keyword evidence="1" id="KW-0472">Membrane</keyword>
<evidence type="ECO:0000313" key="3">
    <source>
        <dbReference type="Proteomes" id="UP000318453"/>
    </source>
</evidence>
<dbReference type="OrthoDB" id="559153at2"/>
<evidence type="ECO:0000256" key="1">
    <source>
        <dbReference type="SAM" id="Phobius"/>
    </source>
</evidence>
<reference evidence="2 3" key="1">
    <citation type="submission" date="2019-08" db="EMBL/GenBank/DDBJ databases">
        <title>Carotenoids and Carotenoid Binding Proteins in the Halophilic Cyanobacterium Euhalothece sp. ZM00.</title>
        <authorList>
            <person name="Cho S.M."/>
            <person name="Song J.Y."/>
            <person name="Park Y.-I."/>
        </authorList>
    </citation>
    <scope>NUCLEOTIDE SEQUENCE [LARGE SCALE GENOMIC DNA]</scope>
    <source>
        <strain evidence="2 3">Z-M001</strain>
    </source>
</reference>
<dbReference type="SUPFAM" id="SSF103088">
    <property type="entry name" value="OmpA-like"/>
    <property type="match status" value="1"/>
</dbReference>
<dbReference type="KEGG" id="enn:FRE64_14480"/>
<protein>
    <submittedName>
        <fullName evidence="2">Flagellar motor protein</fullName>
    </submittedName>
</protein>
<proteinExistence type="predicted"/>
<feature type="transmembrane region" description="Helical" evidence="1">
    <location>
        <begin position="28"/>
        <end position="47"/>
    </location>
</feature>
<organism evidence="2 3">
    <name type="scientific">Euhalothece natronophila Z-M001</name>
    <dbReference type="NCBI Taxonomy" id="522448"/>
    <lineage>
        <taxon>Bacteria</taxon>
        <taxon>Bacillati</taxon>
        <taxon>Cyanobacteriota</taxon>
        <taxon>Cyanophyceae</taxon>
        <taxon>Oscillatoriophycideae</taxon>
        <taxon>Chroococcales</taxon>
        <taxon>Halothecacae</taxon>
        <taxon>Halothece cluster</taxon>
        <taxon>Euhalothece</taxon>
    </lineage>
</organism>
<dbReference type="Gene3D" id="3.30.1330.60">
    <property type="entry name" value="OmpA-like domain"/>
    <property type="match status" value="1"/>
</dbReference>